<dbReference type="CDD" id="cd06661">
    <property type="entry name" value="GGCT_like"/>
    <property type="match status" value="1"/>
</dbReference>
<sequence>MDSSAFSTPSPSSTPLLLPNERVRSLTEPVKEISHKNFWIFGYGSLIFKPPPDVEMAVPGYISGYIRRFWQKSHDHRGTPTAPGRVVTLIEREYWETLDDPHAKFERPDSRTWGVAYKIIPEKVRHVSAVLDLREQNGYTVHLVPFSPSKSASSPLSTIPTIVYIGTPDNDAFAGVEADLDGLAKLILTSKGPSGYNKEYLFKLGDALVDLHGRDGEEDDYHVVDLVRRVKRLEVVEGEIIDN</sequence>
<gene>
    <name evidence="3" type="ORF">LIPSTDRAFT_47595</name>
</gene>
<dbReference type="EMBL" id="KV454289">
    <property type="protein sequence ID" value="ODQ76246.1"/>
    <property type="molecule type" value="Genomic_DNA"/>
</dbReference>
<dbReference type="Proteomes" id="UP000094385">
    <property type="component" value="Unassembled WGS sequence"/>
</dbReference>
<evidence type="ECO:0000313" key="3">
    <source>
        <dbReference type="EMBL" id="ODQ76246.1"/>
    </source>
</evidence>
<organism evidence="3 4">
    <name type="scientific">Lipomyces starkeyi NRRL Y-11557</name>
    <dbReference type="NCBI Taxonomy" id="675824"/>
    <lineage>
        <taxon>Eukaryota</taxon>
        <taxon>Fungi</taxon>
        <taxon>Dikarya</taxon>
        <taxon>Ascomycota</taxon>
        <taxon>Saccharomycotina</taxon>
        <taxon>Lipomycetes</taxon>
        <taxon>Lipomycetales</taxon>
        <taxon>Lipomycetaceae</taxon>
        <taxon>Lipomyces</taxon>
    </lineage>
</organism>
<dbReference type="GO" id="GO:0005737">
    <property type="term" value="C:cytoplasm"/>
    <property type="evidence" value="ECO:0007669"/>
    <property type="project" value="TreeGrafter"/>
</dbReference>
<accession>A0A1E3QEZ8</accession>
<dbReference type="InterPro" id="IPR013024">
    <property type="entry name" value="GGCT-like"/>
</dbReference>
<evidence type="ECO:0000313" key="4">
    <source>
        <dbReference type="Proteomes" id="UP000094385"/>
    </source>
</evidence>
<dbReference type="PANTHER" id="PTHR12192:SF2">
    <property type="entry name" value="GLUTATHIONE-SPECIFIC GAMMA-GLUTAMYLCYCLOTRANSFERASE 2"/>
    <property type="match status" value="1"/>
</dbReference>
<reference evidence="3 4" key="1">
    <citation type="journal article" date="2016" name="Proc. Natl. Acad. Sci. U.S.A.">
        <title>Comparative genomics of biotechnologically important yeasts.</title>
        <authorList>
            <person name="Riley R."/>
            <person name="Haridas S."/>
            <person name="Wolfe K.H."/>
            <person name="Lopes M.R."/>
            <person name="Hittinger C.T."/>
            <person name="Goeker M."/>
            <person name="Salamov A.A."/>
            <person name="Wisecaver J.H."/>
            <person name="Long T.M."/>
            <person name="Calvey C.H."/>
            <person name="Aerts A.L."/>
            <person name="Barry K.W."/>
            <person name="Choi C."/>
            <person name="Clum A."/>
            <person name="Coughlan A.Y."/>
            <person name="Deshpande S."/>
            <person name="Douglass A.P."/>
            <person name="Hanson S.J."/>
            <person name="Klenk H.-P."/>
            <person name="LaButti K.M."/>
            <person name="Lapidus A."/>
            <person name="Lindquist E.A."/>
            <person name="Lipzen A.M."/>
            <person name="Meier-Kolthoff J.P."/>
            <person name="Ohm R.A."/>
            <person name="Otillar R.P."/>
            <person name="Pangilinan J.L."/>
            <person name="Peng Y."/>
            <person name="Rokas A."/>
            <person name="Rosa C.A."/>
            <person name="Scheuner C."/>
            <person name="Sibirny A.A."/>
            <person name="Slot J.C."/>
            <person name="Stielow J.B."/>
            <person name="Sun H."/>
            <person name="Kurtzman C.P."/>
            <person name="Blackwell M."/>
            <person name="Grigoriev I.V."/>
            <person name="Jeffries T.W."/>
        </authorList>
    </citation>
    <scope>NUCLEOTIDE SEQUENCE [LARGE SCALE GENOMIC DNA]</scope>
    <source>
        <strain evidence="3 4">NRRL Y-11557</strain>
    </source>
</reference>
<keyword evidence="4" id="KW-1185">Reference proteome</keyword>
<dbReference type="GO" id="GO:0061928">
    <property type="term" value="F:glutathione specific gamma-glutamylcyclotransferase activity"/>
    <property type="evidence" value="ECO:0007669"/>
    <property type="project" value="UniProtKB-EC"/>
</dbReference>
<dbReference type="Gene3D" id="3.10.490.10">
    <property type="entry name" value="Gamma-glutamyl cyclotransferase-like"/>
    <property type="match status" value="1"/>
</dbReference>
<protein>
    <recommendedName>
        <fullName evidence="1">glutathione-specific gamma-glutamylcyclotransferase</fullName>
        <ecNumber evidence="1">4.3.2.7</ecNumber>
    </recommendedName>
</protein>
<dbReference type="InterPro" id="IPR006840">
    <property type="entry name" value="ChaC"/>
</dbReference>
<dbReference type="PANTHER" id="PTHR12192">
    <property type="entry name" value="CATION TRANSPORT PROTEIN CHAC-RELATED"/>
    <property type="match status" value="1"/>
</dbReference>
<dbReference type="AlphaFoldDB" id="A0A1E3QEZ8"/>
<dbReference type="EC" id="4.3.2.7" evidence="1"/>
<dbReference type="STRING" id="675824.A0A1E3QEZ8"/>
<dbReference type="Pfam" id="PF04752">
    <property type="entry name" value="ChaC"/>
    <property type="match status" value="1"/>
</dbReference>
<proteinExistence type="predicted"/>
<name>A0A1E3QEZ8_LIPST</name>
<dbReference type="GO" id="GO:0006751">
    <property type="term" value="P:glutathione catabolic process"/>
    <property type="evidence" value="ECO:0007669"/>
    <property type="project" value="EnsemblFungi"/>
</dbReference>
<keyword evidence="2" id="KW-0456">Lyase</keyword>
<evidence type="ECO:0000256" key="2">
    <source>
        <dbReference type="ARBA" id="ARBA00023239"/>
    </source>
</evidence>
<dbReference type="GO" id="GO:0003839">
    <property type="term" value="F:gamma-glutamylcyclotransferase activity"/>
    <property type="evidence" value="ECO:0007669"/>
    <property type="project" value="EnsemblFungi"/>
</dbReference>
<evidence type="ECO:0000256" key="1">
    <source>
        <dbReference type="ARBA" id="ARBA00012344"/>
    </source>
</evidence>
<dbReference type="OrthoDB" id="1933483at2759"/>